<dbReference type="AlphaFoldDB" id="A0A381QIR2"/>
<keyword evidence="1" id="KW-1133">Transmembrane helix</keyword>
<feature type="transmembrane region" description="Helical" evidence="1">
    <location>
        <begin position="123"/>
        <end position="142"/>
    </location>
</feature>
<proteinExistence type="predicted"/>
<feature type="transmembrane region" description="Helical" evidence="1">
    <location>
        <begin position="307"/>
        <end position="328"/>
    </location>
</feature>
<name>A0A381QIR2_9ZZZZ</name>
<keyword evidence="1" id="KW-0812">Transmembrane</keyword>
<reference evidence="2" key="1">
    <citation type="submission" date="2018-05" db="EMBL/GenBank/DDBJ databases">
        <authorList>
            <person name="Lanie J.A."/>
            <person name="Ng W.-L."/>
            <person name="Kazmierczak K.M."/>
            <person name="Andrzejewski T.M."/>
            <person name="Davidsen T.M."/>
            <person name="Wayne K.J."/>
            <person name="Tettelin H."/>
            <person name="Glass J.I."/>
            <person name="Rusch D."/>
            <person name="Podicherti R."/>
            <person name="Tsui H.-C.T."/>
            <person name="Winkler M.E."/>
        </authorList>
    </citation>
    <scope>NUCLEOTIDE SEQUENCE</scope>
</reference>
<keyword evidence="1" id="KW-0472">Membrane</keyword>
<organism evidence="2">
    <name type="scientific">marine metagenome</name>
    <dbReference type="NCBI Taxonomy" id="408172"/>
    <lineage>
        <taxon>unclassified sequences</taxon>
        <taxon>metagenomes</taxon>
        <taxon>ecological metagenomes</taxon>
    </lineage>
</organism>
<protein>
    <recommendedName>
        <fullName evidence="3">DUF4381 domain-containing protein</fullName>
    </recommendedName>
</protein>
<evidence type="ECO:0000256" key="1">
    <source>
        <dbReference type="SAM" id="Phobius"/>
    </source>
</evidence>
<dbReference type="EMBL" id="UINC01001369">
    <property type="protein sequence ID" value="SUZ78838.1"/>
    <property type="molecule type" value="Genomic_DNA"/>
</dbReference>
<feature type="non-terminal residue" evidence="2">
    <location>
        <position position="1"/>
    </location>
</feature>
<sequence>VISEVDTTTIKVGEQINYKIEINTDTIVDVQWEEKKFSLPFEIIKEFETDTIKDETVKFVKNFLITSFEPGSFLLKPPKISVDNILHYSDSILIEVLNVKVDTVSKKFFDIKNIIEVKKNNDGWWKIYLALIGIFILLYLGYKLYKKILNSNKEEEKLPIPIEKAIIALKLLESKDLKEQLDYKDYYSKLTEIVKNYLEEDISLDALESTTDELINKLELLKDSGKLSLKQKTIEKFKSVLKTADLVKFAKSNPGVEMASLDKKILEKVLLDTKDAIPEPTEEELLKSKEYLEMIKKEKRKKIVKKVVLGLLFSIIITFILSVSIFGWKNVSDTIIGTPTKSMLNKTWVESTYGAHPIIISTPNVLKRIKSEEINQIFQWGSIEEKVFISMKIISDNEKTNQQDVQLIIDELILELKAKGATNILAKQQDIFIDKGQPAFKIFGSFDYVDQEGTQIKKEYVNLKFQENNGKQIILMIFNRHDSYAKQIAEKTEKSIIFKIE</sequence>
<accession>A0A381QIR2</accession>
<evidence type="ECO:0000313" key="2">
    <source>
        <dbReference type="EMBL" id="SUZ78838.1"/>
    </source>
</evidence>
<gene>
    <name evidence="2" type="ORF">METZ01_LOCUS31692</name>
</gene>
<evidence type="ECO:0008006" key="3">
    <source>
        <dbReference type="Google" id="ProtNLM"/>
    </source>
</evidence>